<proteinExistence type="predicted"/>
<dbReference type="RefSeq" id="WP_368008640.1">
    <property type="nucleotide sequence ID" value="NZ_JAMXFF010000043.1"/>
</dbReference>
<reference evidence="1 2" key="1">
    <citation type="journal article" date="2022" name="Front. Microbiol.">
        <title>High genomic differentiation and limited gene flow indicate recent cryptic speciation within the genus Laspinema (cyanobacteria).</title>
        <authorList>
            <person name="Stanojkovic A."/>
            <person name="Skoupy S."/>
            <person name="Skaloud P."/>
            <person name="Dvorak P."/>
        </authorList>
    </citation>
    <scope>NUCLEOTIDE SEQUENCE [LARGE SCALE GENOMIC DNA]</scope>
    <source>
        <strain evidence="1 2">D2a</strain>
    </source>
</reference>
<gene>
    <name evidence="1" type="ORF">NG799_22900</name>
</gene>
<organism evidence="1 2">
    <name type="scientific">Laspinema palackyanum D2a</name>
    <dbReference type="NCBI Taxonomy" id="2953684"/>
    <lineage>
        <taxon>Bacteria</taxon>
        <taxon>Bacillati</taxon>
        <taxon>Cyanobacteriota</taxon>
        <taxon>Cyanophyceae</taxon>
        <taxon>Oscillatoriophycideae</taxon>
        <taxon>Oscillatoriales</taxon>
        <taxon>Laspinemataceae</taxon>
        <taxon>Laspinema</taxon>
        <taxon>Laspinema palackyanum</taxon>
    </lineage>
</organism>
<sequence>MGFFWIYQTSGPLPLARGGLGWGSSDVAIATSLTLNNLSACMEAGKRLSPRKGDRA</sequence>
<comment type="caution">
    <text evidence="1">The sequence shown here is derived from an EMBL/GenBank/DDBJ whole genome shotgun (WGS) entry which is preliminary data.</text>
</comment>
<dbReference type="EMBL" id="JAMXFF010000043">
    <property type="protein sequence ID" value="MCT7969168.1"/>
    <property type="molecule type" value="Genomic_DNA"/>
</dbReference>
<evidence type="ECO:0000313" key="1">
    <source>
        <dbReference type="EMBL" id="MCT7969168.1"/>
    </source>
</evidence>
<name>A0ABT2MWT4_9CYAN</name>
<accession>A0ABT2MWT4</accession>
<keyword evidence="2" id="KW-1185">Reference proteome</keyword>
<dbReference type="Proteomes" id="UP001525890">
    <property type="component" value="Unassembled WGS sequence"/>
</dbReference>
<protein>
    <submittedName>
        <fullName evidence="1">Uncharacterized protein</fullName>
    </submittedName>
</protein>
<evidence type="ECO:0000313" key="2">
    <source>
        <dbReference type="Proteomes" id="UP001525890"/>
    </source>
</evidence>